<evidence type="ECO:0000259" key="1">
    <source>
        <dbReference type="Pfam" id="PF13021"/>
    </source>
</evidence>
<dbReference type="RefSeq" id="WP_074489462.1">
    <property type="nucleotide sequence ID" value="NZ_FPAM01000019.1"/>
</dbReference>
<dbReference type="InterPro" id="IPR024976">
    <property type="entry name" value="DUF3885"/>
</dbReference>
<accession>A0A1Q5ZYD2</accession>
<keyword evidence="3" id="KW-1185">Reference proteome</keyword>
<dbReference type="OrthoDB" id="72213at2"/>
<proteinExistence type="predicted"/>
<organism evidence="2 3">
    <name type="scientific">Mucilaginibacter polytrichastri</name>
    <dbReference type="NCBI Taxonomy" id="1302689"/>
    <lineage>
        <taxon>Bacteria</taxon>
        <taxon>Pseudomonadati</taxon>
        <taxon>Bacteroidota</taxon>
        <taxon>Sphingobacteriia</taxon>
        <taxon>Sphingobacteriales</taxon>
        <taxon>Sphingobacteriaceae</taxon>
        <taxon>Mucilaginibacter</taxon>
    </lineage>
</organism>
<dbReference type="Pfam" id="PF13021">
    <property type="entry name" value="DUF3885"/>
    <property type="match status" value="1"/>
</dbReference>
<sequence length="222" mass="26231">MTLNSELKQYLAKNFPGLQLTQPLFYKKIPGLRFDLQDEKLEAGSNNNLQEYLAEVNRRINIIYNEVINANDDILIFYNCYTWKRRKIRKSNYIIKQLLNPLPPHQFKRTNTPPNNDKYFKGDRSCQLIIKDKASNINFKNIFKAISHTDFYFRPVIEGEVYIINETTNIIILMYDDRGCDVISNDIPILRSYYNKLSDLVLEYDREQIIKTLSLDNVNPPH</sequence>
<protein>
    <recommendedName>
        <fullName evidence="1">DUF3885 domain-containing protein</fullName>
    </recommendedName>
</protein>
<feature type="domain" description="DUF3885" evidence="1">
    <location>
        <begin position="7"/>
        <end position="205"/>
    </location>
</feature>
<evidence type="ECO:0000313" key="3">
    <source>
        <dbReference type="Proteomes" id="UP000186720"/>
    </source>
</evidence>
<name>A0A1Q5ZYD2_9SPHI</name>
<dbReference type="EMBL" id="MPPL01000001">
    <property type="protein sequence ID" value="OKS86766.1"/>
    <property type="molecule type" value="Genomic_DNA"/>
</dbReference>
<gene>
    <name evidence="2" type="ORF">RG47T_2223</name>
</gene>
<reference evidence="2 3" key="1">
    <citation type="submission" date="2016-11" db="EMBL/GenBank/DDBJ databases">
        <title>Whole Genome Sequencing of Mucilaginibacter polytrichastri RG4-7(T) isolated from the moss sample.</title>
        <authorList>
            <person name="Li Y."/>
        </authorList>
    </citation>
    <scope>NUCLEOTIDE SEQUENCE [LARGE SCALE GENOMIC DNA]</scope>
    <source>
        <strain evidence="2 3">RG4-7</strain>
    </source>
</reference>
<dbReference type="Proteomes" id="UP000186720">
    <property type="component" value="Unassembled WGS sequence"/>
</dbReference>
<comment type="caution">
    <text evidence="2">The sequence shown here is derived from an EMBL/GenBank/DDBJ whole genome shotgun (WGS) entry which is preliminary data.</text>
</comment>
<evidence type="ECO:0000313" key="2">
    <source>
        <dbReference type="EMBL" id="OKS86766.1"/>
    </source>
</evidence>
<dbReference type="AlphaFoldDB" id="A0A1Q5ZYD2"/>
<dbReference type="STRING" id="1302689.RG47T_2223"/>